<reference evidence="2" key="1">
    <citation type="submission" date="2021-03" db="EMBL/GenBank/DDBJ databases">
        <title>Leucobacter chromiisoli sp. nov., isolated from chromium-containing soil of chemical plant.</title>
        <authorList>
            <person name="Xu Z."/>
        </authorList>
    </citation>
    <scope>NUCLEOTIDE SEQUENCE</scope>
    <source>
        <strain evidence="2">A2</strain>
    </source>
</reference>
<evidence type="ECO:0008006" key="4">
    <source>
        <dbReference type="Google" id="ProtNLM"/>
    </source>
</evidence>
<feature type="chain" id="PRO_5039588069" description="DUF885 domain-containing protein" evidence="1">
    <location>
        <begin position="20"/>
        <end position="519"/>
    </location>
</feature>
<feature type="signal peptide" evidence="1">
    <location>
        <begin position="1"/>
        <end position="19"/>
    </location>
</feature>
<dbReference type="EMBL" id="JAGDYL010000011">
    <property type="protein sequence ID" value="MBO1805291.1"/>
    <property type="molecule type" value="Genomic_DNA"/>
</dbReference>
<proteinExistence type="predicted"/>
<comment type="caution">
    <text evidence="2">The sequence shown here is derived from an EMBL/GenBank/DDBJ whole genome shotgun (WGS) entry which is preliminary data.</text>
</comment>
<evidence type="ECO:0000256" key="1">
    <source>
        <dbReference type="SAM" id="SignalP"/>
    </source>
</evidence>
<keyword evidence="3" id="KW-1185">Reference proteome</keyword>
<name>A0A939LWA1_9MICO</name>
<gene>
    <name evidence="2" type="ORF">J4H91_08165</name>
</gene>
<dbReference type="AlphaFoldDB" id="A0A939LWA1"/>
<accession>A0A939LWA1</accession>
<protein>
    <recommendedName>
        <fullName evidence="4">DUF885 domain-containing protein</fullName>
    </recommendedName>
</protein>
<dbReference type="PROSITE" id="PS51257">
    <property type="entry name" value="PROKAR_LIPOPROTEIN"/>
    <property type="match status" value="1"/>
</dbReference>
<organism evidence="2 3">
    <name type="scientific">Leucobacter ruminantium</name>
    <dbReference type="NCBI Taxonomy" id="1289170"/>
    <lineage>
        <taxon>Bacteria</taxon>
        <taxon>Bacillati</taxon>
        <taxon>Actinomycetota</taxon>
        <taxon>Actinomycetes</taxon>
        <taxon>Micrococcales</taxon>
        <taxon>Microbacteriaceae</taxon>
        <taxon>Leucobacter</taxon>
    </lineage>
</organism>
<dbReference type="Proteomes" id="UP000664398">
    <property type="component" value="Unassembled WGS sequence"/>
</dbReference>
<dbReference type="RefSeq" id="WP_208045769.1">
    <property type="nucleotide sequence ID" value="NZ_JAGDYL010000011.1"/>
</dbReference>
<keyword evidence="1" id="KW-0732">Signal</keyword>
<evidence type="ECO:0000313" key="3">
    <source>
        <dbReference type="Proteomes" id="UP000664398"/>
    </source>
</evidence>
<evidence type="ECO:0000313" key="2">
    <source>
        <dbReference type="EMBL" id="MBO1805291.1"/>
    </source>
</evidence>
<sequence>MKRFAGAVAVLVAMSALTACTPTGPDPDAERAAQTYADELQGWSAELTAAVPLASTWTQAQIDAKPEVEELPEELGVGEVLDEAPQLEEFDASVAERTPAYRRAVAVAEQVDGVLGELRSLEPESVKQLRKAGTAAFFIGSDLYYDTYGGPALTRVNAFSDALDAGIISPEGIKLQRDAEIAFARDRMKLLDTAVKSMQSTRKGADYPVIPDSAIGRSVGAFIVDWYEEDRAFEKRALAEVETWKQLSTEYGEFWGAEQYGSAFRVAIEHAAELRPAHAETVAALAEDLRSDREPTAFAGDPYRALLLQGYLPWGDPGQGVEQTVNRLWMLWRIRELEHTPDTAYEAARAALLEEINRGIAEDTVRDYRAGGTRALNAFSAITEAAERAPGDDEDEHYERFFERLAEAISFAEALQKGPMMAEVRSGYDAMIEETEKSRDDLRAIVENPDPEEPDILAQYEVSVAVGDFHEGLEERLTEALTPSLAMLDDDAAFSERLAELIEATDPGPGSSEDPTPEA</sequence>